<dbReference type="EMBL" id="FUZE01000013">
    <property type="protein sequence ID" value="SKB90031.1"/>
    <property type="molecule type" value="Genomic_DNA"/>
</dbReference>
<sequence>MILAHLNKKLFLFIVFFFTFVFVKSQRIKDSVKVEVDFSQKIGNVNSMSGFLHYDNIRLLEKNIKELRPKYWRIGIGWSHKSPEDIPYLRSFGITPILVISDLYGYPGKKNNKLWPHPLEGDKFKAIITAEYQKFKNTVIYDIWNEPFHQAGFGDFDKKEFYEIFKKGHDIIRSLPGGDKAMITGPSLDNYNEKEMEDFLNFCNSNSVRVDVLSWHEFRDKEYLKDFTKDVKKLRTTILPKYPKVGVKKIILTEILNQYVMFSASEVLQNFKYFENNGIDGTCKSCWAESDGVFNCNNSMNGLLDKNGNPRSIYWAYKIYNQSLKNRVKETNNYDQFAIFASYDENGGYVIITNNSGNKVINTKVDLKNLKVIFGKNKHLDLKIYEIPSTGEAPMENLIFNKNQKIILSRNTTEIVMPSMNPKTIYYLSIQK</sequence>
<evidence type="ECO:0000313" key="7">
    <source>
        <dbReference type="Proteomes" id="UP000190669"/>
    </source>
</evidence>
<dbReference type="InterPro" id="IPR049166">
    <property type="entry name" value="GH39_cat"/>
</dbReference>
<evidence type="ECO:0000256" key="2">
    <source>
        <dbReference type="ARBA" id="ARBA00022801"/>
    </source>
</evidence>
<reference evidence="5 7" key="1">
    <citation type="submission" date="2017-02" db="EMBL/GenBank/DDBJ databases">
        <authorList>
            <person name="Varghese N."/>
            <person name="Submissions S."/>
        </authorList>
    </citation>
    <scope>NUCLEOTIDE SEQUENCE [LARGE SCALE GENOMIC DNA]</scope>
    <source>
        <strain evidence="5 7">DSM 16775</strain>
    </source>
</reference>
<proteinExistence type="inferred from homology"/>
<accession>A0AAX2IRJ8</accession>
<comment type="caution">
    <text evidence="6">The sequence shown here is derived from an EMBL/GenBank/DDBJ whole genome shotgun (WGS) entry which is preliminary data.</text>
</comment>
<protein>
    <submittedName>
        <fullName evidence="6">Beta-xylosidase</fullName>
    </submittedName>
    <submittedName>
        <fullName evidence="5">Glycosyl hydrolases family 39</fullName>
    </submittedName>
</protein>
<dbReference type="EMBL" id="UAVR01000023">
    <property type="protein sequence ID" value="SQA92302.1"/>
    <property type="molecule type" value="Genomic_DNA"/>
</dbReference>
<evidence type="ECO:0000313" key="6">
    <source>
        <dbReference type="EMBL" id="SQA92302.1"/>
    </source>
</evidence>
<keyword evidence="2 5" id="KW-0378">Hydrolase</keyword>
<dbReference type="RefSeq" id="WP_079465926.1">
    <property type="nucleotide sequence ID" value="NZ_CP033934.1"/>
</dbReference>
<gene>
    <name evidence="6" type="ORF">NCTC11212_03948</name>
    <name evidence="5" type="ORF">SAMN05421800_11363</name>
</gene>
<evidence type="ECO:0000259" key="4">
    <source>
        <dbReference type="Pfam" id="PF01229"/>
    </source>
</evidence>
<feature type="domain" description="Glycosyl hydrolases family 39 N-terminal catalytic" evidence="4">
    <location>
        <begin position="141"/>
        <end position="221"/>
    </location>
</feature>
<dbReference type="KEGG" id="cbp:EB354_02775"/>
<reference evidence="6 8" key="2">
    <citation type="submission" date="2018-06" db="EMBL/GenBank/DDBJ databases">
        <authorList>
            <consortium name="Pathogen Informatics"/>
            <person name="Doyle S."/>
        </authorList>
    </citation>
    <scope>NUCLEOTIDE SEQUENCE [LARGE SCALE GENOMIC DNA]</scope>
    <source>
        <strain evidence="6 8">NCTC11212</strain>
    </source>
</reference>
<keyword evidence="3" id="KW-0326">Glycosidase</keyword>
<dbReference type="GO" id="GO:0016798">
    <property type="term" value="F:hydrolase activity, acting on glycosyl bonds"/>
    <property type="evidence" value="ECO:0007669"/>
    <property type="project" value="UniProtKB-KW"/>
</dbReference>
<dbReference type="AlphaFoldDB" id="A0AAX2IRJ8"/>
<organism evidence="6 8">
    <name type="scientific">Chryseobacterium balustinum</name>
    <dbReference type="NCBI Taxonomy" id="246"/>
    <lineage>
        <taxon>Bacteria</taxon>
        <taxon>Pseudomonadati</taxon>
        <taxon>Bacteroidota</taxon>
        <taxon>Flavobacteriia</taxon>
        <taxon>Flavobacteriales</taxon>
        <taxon>Weeksellaceae</taxon>
        <taxon>Chryseobacterium group</taxon>
        <taxon>Chryseobacterium</taxon>
    </lineage>
</organism>
<dbReference type="Gene3D" id="3.20.20.80">
    <property type="entry name" value="Glycosidases"/>
    <property type="match status" value="1"/>
</dbReference>
<evidence type="ECO:0000256" key="1">
    <source>
        <dbReference type="ARBA" id="ARBA00008875"/>
    </source>
</evidence>
<dbReference type="SUPFAM" id="SSF51445">
    <property type="entry name" value="(Trans)glycosidases"/>
    <property type="match status" value="1"/>
</dbReference>
<comment type="similarity">
    <text evidence="1">Belongs to the glycosyl hydrolase 39 family.</text>
</comment>
<dbReference type="Proteomes" id="UP000190669">
    <property type="component" value="Unassembled WGS sequence"/>
</dbReference>
<dbReference type="Proteomes" id="UP000251937">
    <property type="component" value="Unassembled WGS sequence"/>
</dbReference>
<keyword evidence="7" id="KW-1185">Reference proteome</keyword>
<evidence type="ECO:0000313" key="8">
    <source>
        <dbReference type="Proteomes" id="UP000251937"/>
    </source>
</evidence>
<dbReference type="InterPro" id="IPR017853">
    <property type="entry name" value="GH"/>
</dbReference>
<name>A0AAX2IRJ8_9FLAO</name>
<evidence type="ECO:0000256" key="3">
    <source>
        <dbReference type="ARBA" id="ARBA00023295"/>
    </source>
</evidence>
<evidence type="ECO:0000313" key="5">
    <source>
        <dbReference type="EMBL" id="SKB90031.1"/>
    </source>
</evidence>
<dbReference type="Pfam" id="PF01229">
    <property type="entry name" value="Glyco_hydro_39"/>
    <property type="match status" value="1"/>
</dbReference>